<comment type="caution">
    <text evidence="1">The sequence shown here is derived from an EMBL/GenBank/DDBJ whole genome shotgun (WGS) entry which is preliminary data.</text>
</comment>
<reference evidence="1 2" key="1">
    <citation type="submission" date="2023-07" db="EMBL/GenBank/DDBJ databases">
        <title>Genomic Encyclopedia of Type Strains, Phase IV (KMG-IV): sequencing the most valuable type-strain genomes for metagenomic binning, comparative biology and taxonomic classification.</title>
        <authorList>
            <person name="Goeker M."/>
        </authorList>
    </citation>
    <scope>NUCLEOTIDE SEQUENCE [LARGE SCALE GENOMIC DNA]</scope>
    <source>
        <strain evidence="1 2">DSM 22170</strain>
    </source>
</reference>
<evidence type="ECO:0000313" key="1">
    <source>
        <dbReference type="EMBL" id="MDR6242898.1"/>
    </source>
</evidence>
<dbReference type="EMBL" id="JAVDQH010000002">
    <property type="protein sequence ID" value="MDR6242898.1"/>
    <property type="molecule type" value="Genomic_DNA"/>
</dbReference>
<gene>
    <name evidence="1" type="ORF">JOC58_000782</name>
</gene>
<proteinExistence type="predicted"/>
<sequence length="73" mass="8687">METQKHPVPLPDLQFISLLEQARRPDGQQAMLELLDYYEPEMRQLSRYMPMSREDAMQALRLELIELLKAEQL</sequence>
<protein>
    <recommendedName>
        <fullName evidence="3">Helix-turn-helix conjugative transposon-like domain-containing protein</fullName>
    </recommendedName>
</protein>
<name>A0ABU1IUF3_9BACL</name>
<dbReference type="RefSeq" id="WP_188774367.1">
    <property type="nucleotide sequence ID" value="NZ_BMMB01000002.1"/>
</dbReference>
<organism evidence="1 2">
    <name type="scientific">Paenibacillus hunanensis</name>
    <dbReference type="NCBI Taxonomy" id="539262"/>
    <lineage>
        <taxon>Bacteria</taxon>
        <taxon>Bacillati</taxon>
        <taxon>Bacillota</taxon>
        <taxon>Bacilli</taxon>
        <taxon>Bacillales</taxon>
        <taxon>Paenibacillaceae</taxon>
        <taxon>Paenibacillus</taxon>
    </lineage>
</organism>
<accession>A0ABU1IUF3</accession>
<evidence type="ECO:0008006" key="3">
    <source>
        <dbReference type="Google" id="ProtNLM"/>
    </source>
</evidence>
<keyword evidence="2" id="KW-1185">Reference proteome</keyword>
<evidence type="ECO:0000313" key="2">
    <source>
        <dbReference type="Proteomes" id="UP001185028"/>
    </source>
</evidence>
<dbReference type="Proteomes" id="UP001185028">
    <property type="component" value="Unassembled WGS sequence"/>
</dbReference>